<reference evidence="11 12" key="1">
    <citation type="journal article" date="2009" name="Stand. Genomic Sci.">
        <title>Complete genome sequence of Rhodothermus marinus type strain (R-10).</title>
        <authorList>
            <person name="Nolan M."/>
            <person name="Tindall B.J."/>
            <person name="Pomrenke H."/>
            <person name="Lapidus A."/>
            <person name="Copeland A."/>
            <person name="Glavina Del Rio T."/>
            <person name="Lucas S."/>
            <person name="Chen F."/>
            <person name="Tice H."/>
            <person name="Cheng J.F."/>
            <person name="Saunders E."/>
            <person name="Han C."/>
            <person name="Bruce D."/>
            <person name="Goodwin L."/>
            <person name="Chain P."/>
            <person name="Pitluck S."/>
            <person name="Ovchinikova G."/>
            <person name="Pati A."/>
            <person name="Ivanova N."/>
            <person name="Mavromatis K."/>
            <person name="Chen A."/>
            <person name="Palaniappan K."/>
            <person name="Land M."/>
            <person name="Hauser L."/>
            <person name="Chang Y.J."/>
            <person name="Jeffries C.D."/>
            <person name="Brettin T."/>
            <person name="Goker M."/>
            <person name="Bristow J."/>
            <person name="Eisen J.A."/>
            <person name="Markowitz V."/>
            <person name="Hugenholtz P."/>
            <person name="Kyrpides N.C."/>
            <person name="Klenk H.P."/>
            <person name="Detter J.C."/>
        </authorList>
    </citation>
    <scope>NUCLEOTIDE SEQUENCE [LARGE SCALE GENOMIC DNA]</scope>
    <source>
        <strain evidence="12">ATCC 43812 / DSM 4252 / R-10</strain>
    </source>
</reference>
<feature type="transmembrane region" description="Helical" evidence="9">
    <location>
        <begin position="128"/>
        <end position="150"/>
    </location>
</feature>
<keyword evidence="4" id="KW-0997">Cell inner membrane</keyword>
<dbReference type="eggNOG" id="COG3090">
    <property type="taxonomic scope" value="Bacteria"/>
</dbReference>
<dbReference type="Proteomes" id="UP000002221">
    <property type="component" value="Chromosome"/>
</dbReference>
<evidence type="ECO:0000256" key="4">
    <source>
        <dbReference type="ARBA" id="ARBA00022519"/>
    </source>
</evidence>
<comment type="similarity">
    <text evidence="8">Belongs to the TRAP transporter small permease family.</text>
</comment>
<accession>D0ME14</accession>
<gene>
    <name evidence="11" type="ordered locus">Rmar_2279</name>
</gene>
<organism evidence="11 12">
    <name type="scientific">Rhodothermus marinus (strain ATCC 43812 / DSM 4252 / R-10)</name>
    <name type="common">Rhodothermus obamensis</name>
    <dbReference type="NCBI Taxonomy" id="518766"/>
    <lineage>
        <taxon>Bacteria</taxon>
        <taxon>Pseudomonadati</taxon>
        <taxon>Rhodothermota</taxon>
        <taxon>Rhodothermia</taxon>
        <taxon>Rhodothermales</taxon>
        <taxon>Rhodothermaceae</taxon>
        <taxon>Rhodothermus</taxon>
    </lineage>
</organism>
<keyword evidence="7 9" id="KW-0472">Membrane</keyword>
<feature type="transmembrane region" description="Helical" evidence="9">
    <location>
        <begin position="86"/>
        <end position="116"/>
    </location>
</feature>
<dbReference type="GO" id="GO:0022857">
    <property type="term" value="F:transmembrane transporter activity"/>
    <property type="evidence" value="ECO:0007669"/>
    <property type="project" value="TreeGrafter"/>
</dbReference>
<dbReference type="Pfam" id="PF04290">
    <property type="entry name" value="DctQ"/>
    <property type="match status" value="1"/>
</dbReference>
<feature type="transmembrane region" description="Helical" evidence="9">
    <location>
        <begin position="12"/>
        <end position="32"/>
    </location>
</feature>
<protein>
    <submittedName>
        <fullName evidence="11">Tripartite ATP-independent periplasmic transporter DctQ component</fullName>
    </submittedName>
</protein>
<evidence type="ECO:0000256" key="1">
    <source>
        <dbReference type="ARBA" id="ARBA00004429"/>
    </source>
</evidence>
<dbReference type="InterPro" id="IPR055348">
    <property type="entry name" value="DctQ"/>
</dbReference>
<evidence type="ECO:0000256" key="3">
    <source>
        <dbReference type="ARBA" id="ARBA00022475"/>
    </source>
</evidence>
<dbReference type="InterPro" id="IPR007387">
    <property type="entry name" value="TRAP_DctQ"/>
</dbReference>
<evidence type="ECO:0000259" key="10">
    <source>
        <dbReference type="Pfam" id="PF04290"/>
    </source>
</evidence>
<evidence type="ECO:0000313" key="12">
    <source>
        <dbReference type="Proteomes" id="UP000002221"/>
    </source>
</evidence>
<sequence length="170" mass="18904">MERLKQVIDRVLASLVIVIMAVLVLDVLWQVFTRFVLRDPSSYTEELARFLLIWLGLLGGSYAAGQHLHLAVDLLPGRLQGRQRQILELIIEACTLAFALLLIVGGARLVWLMLYLGQISAALQVPLGYVYLVLPLSGVFIGFYSIYYLWKGVRALRTAGAPVDPPDPAE</sequence>
<comment type="subcellular location">
    <subcellularLocation>
        <location evidence="1">Cell inner membrane</location>
        <topology evidence="1">Multi-pass membrane protein</topology>
    </subcellularLocation>
</comment>
<keyword evidence="6 9" id="KW-1133">Transmembrane helix</keyword>
<evidence type="ECO:0000256" key="2">
    <source>
        <dbReference type="ARBA" id="ARBA00022448"/>
    </source>
</evidence>
<dbReference type="PANTHER" id="PTHR35011">
    <property type="entry name" value="2,3-DIKETO-L-GULONATE TRAP TRANSPORTER SMALL PERMEASE PROTEIN YIAM"/>
    <property type="match status" value="1"/>
</dbReference>
<dbReference type="AlphaFoldDB" id="D0ME14"/>
<feature type="domain" description="Tripartite ATP-independent periplasmic transporters DctQ component" evidence="10">
    <location>
        <begin position="24"/>
        <end position="154"/>
    </location>
</feature>
<name>D0ME14_RHOM4</name>
<dbReference type="EMBL" id="CP001807">
    <property type="protein sequence ID" value="ACY49158.1"/>
    <property type="molecule type" value="Genomic_DNA"/>
</dbReference>
<dbReference type="KEGG" id="rmr:Rmar_2279"/>
<evidence type="ECO:0000256" key="7">
    <source>
        <dbReference type="ARBA" id="ARBA00023136"/>
    </source>
</evidence>
<dbReference type="PANTHER" id="PTHR35011:SF2">
    <property type="entry name" value="2,3-DIKETO-L-GULONATE TRAP TRANSPORTER SMALL PERMEASE PROTEIN YIAM"/>
    <property type="match status" value="1"/>
</dbReference>
<dbReference type="RefSeq" id="WP_012844768.1">
    <property type="nucleotide sequence ID" value="NC_013501.1"/>
</dbReference>
<evidence type="ECO:0000313" key="11">
    <source>
        <dbReference type="EMBL" id="ACY49158.1"/>
    </source>
</evidence>
<dbReference type="STRING" id="518766.Rmar_2279"/>
<dbReference type="OrthoDB" id="9815614at2"/>
<keyword evidence="2" id="KW-0813">Transport</keyword>
<keyword evidence="12" id="KW-1185">Reference proteome</keyword>
<feature type="transmembrane region" description="Helical" evidence="9">
    <location>
        <begin position="47"/>
        <end position="65"/>
    </location>
</feature>
<dbReference type="GO" id="GO:0005886">
    <property type="term" value="C:plasma membrane"/>
    <property type="evidence" value="ECO:0007669"/>
    <property type="project" value="UniProtKB-SubCell"/>
</dbReference>
<dbReference type="GO" id="GO:0015740">
    <property type="term" value="P:C4-dicarboxylate transport"/>
    <property type="evidence" value="ECO:0007669"/>
    <property type="project" value="TreeGrafter"/>
</dbReference>
<evidence type="ECO:0000256" key="9">
    <source>
        <dbReference type="SAM" id="Phobius"/>
    </source>
</evidence>
<proteinExistence type="inferred from homology"/>
<evidence type="ECO:0000256" key="5">
    <source>
        <dbReference type="ARBA" id="ARBA00022692"/>
    </source>
</evidence>
<keyword evidence="5 9" id="KW-0812">Transmembrane</keyword>
<keyword evidence="3" id="KW-1003">Cell membrane</keyword>
<evidence type="ECO:0000256" key="6">
    <source>
        <dbReference type="ARBA" id="ARBA00022989"/>
    </source>
</evidence>
<evidence type="ECO:0000256" key="8">
    <source>
        <dbReference type="ARBA" id="ARBA00038436"/>
    </source>
</evidence>
<dbReference type="HOGENOM" id="CLU_086356_9_2_10"/>